<gene>
    <name evidence="1" type="ORF">HPB49_005281</name>
</gene>
<accession>A0ACB8C2B8</accession>
<comment type="caution">
    <text evidence="1">The sequence shown here is derived from an EMBL/GenBank/DDBJ whole genome shotgun (WGS) entry which is preliminary data.</text>
</comment>
<evidence type="ECO:0000313" key="1">
    <source>
        <dbReference type="EMBL" id="KAH7932960.1"/>
    </source>
</evidence>
<protein>
    <submittedName>
        <fullName evidence="1">Uncharacterized protein</fullName>
    </submittedName>
</protein>
<dbReference type="Proteomes" id="UP000821865">
    <property type="component" value="Chromosome 9"/>
</dbReference>
<proteinExistence type="predicted"/>
<evidence type="ECO:0000313" key="2">
    <source>
        <dbReference type="Proteomes" id="UP000821865"/>
    </source>
</evidence>
<reference evidence="1" key="1">
    <citation type="submission" date="2020-05" db="EMBL/GenBank/DDBJ databases">
        <title>Large-scale comparative analyses of tick genomes elucidate their genetic diversity and vector capacities.</title>
        <authorList>
            <person name="Jia N."/>
            <person name="Wang J."/>
            <person name="Shi W."/>
            <person name="Du L."/>
            <person name="Sun Y."/>
            <person name="Zhan W."/>
            <person name="Jiang J."/>
            <person name="Wang Q."/>
            <person name="Zhang B."/>
            <person name="Ji P."/>
            <person name="Sakyi L.B."/>
            <person name="Cui X."/>
            <person name="Yuan T."/>
            <person name="Jiang B."/>
            <person name="Yang W."/>
            <person name="Lam T.T.-Y."/>
            <person name="Chang Q."/>
            <person name="Ding S."/>
            <person name="Wang X."/>
            <person name="Zhu J."/>
            <person name="Ruan X."/>
            <person name="Zhao L."/>
            <person name="Wei J."/>
            <person name="Que T."/>
            <person name="Du C."/>
            <person name="Cheng J."/>
            <person name="Dai P."/>
            <person name="Han X."/>
            <person name="Huang E."/>
            <person name="Gao Y."/>
            <person name="Liu J."/>
            <person name="Shao H."/>
            <person name="Ye R."/>
            <person name="Li L."/>
            <person name="Wei W."/>
            <person name="Wang X."/>
            <person name="Wang C."/>
            <person name="Yang T."/>
            <person name="Huo Q."/>
            <person name="Li W."/>
            <person name="Guo W."/>
            <person name="Chen H."/>
            <person name="Zhou L."/>
            <person name="Ni X."/>
            <person name="Tian J."/>
            <person name="Zhou Y."/>
            <person name="Sheng Y."/>
            <person name="Liu T."/>
            <person name="Pan Y."/>
            <person name="Xia L."/>
            <person name="Li J."/>
            <person name="Zhao F."/>
            <person name="Cao W."/>
        </authorList>
    </citation>
    <scope>NUCLEOTIDE SEQUENCE</scope>
    <source>
        <strain evidence="1">Dsil-2018</strain>
    </source>
</reference>
<organism evidence="1 2">
    <name type="scientific">Dermacentor silvarum</name>
    <name type="common">Tick</name>
    <dbReference type="NCBI Taxonomy" id="543639"/>
    <lineage>
        <taxon>Eukaryota</taxon>
        <taxon>Metazoa</taxon>
        <taxon>Ecdysozoa</taxon>
        <taxon>Arthropoda</taxon>
        <taxon>Chelicerata</taxon>
        <taxon>Arachnida</taxon>
        <taxon>Acari</taxon>
        <taxon>Parasitiformes</taxon>
        <taxon>Ixodida</taxon>
        <taxon>Ixodoidea</taxon>
        <taxon>Ixodidae</taxon>
        <taxon>Rhipicephalinae</taxon>
        <taxon>Dermacentor</taxon>
    </lineage>
</organism>
<sequence>MTTPDLTPGQRQPSDPESNRECKRYKATETDDESTLIDDCDIADITDLDDEGFRLVRHRKERTVGIPVIITPVTEGAGLKKVNPIALSTEIEEILGASPVRSRFTAQGALLLDVQTEEHVNALLSCKSISGTAISARVPNSYLQNTCIIRGVPKWYTDEELLNYLKPQGVYHARRVTRRVQTSESEWESRRTSTVVLTFAPNTDRPEKINLGFTRHETIDYVETPPRCFKCQRYGHVAKYCRASRTLQGARPMMAAALARPLRVTLVVLLVCPGLCDARYQAAVCPSDSMIHPCSCTRVAFGIRVRCSGIANEHSLRIILGYLSSYKLNALSLEHINFTLTPDLFDRLEVIEVKVMESQFRMENPFELHATGGVSRIEALNVRQSTLDLGDSSLAILQGLRRVDVVNSAIRVLRRRWFNGMSHLDRLVIEHTKMGSLEDRALAGLNEVERVVLKANELKSLRRSYFPELAARLAHLDFR</sequence>
<name>A0ACB8C2B8_DERSI</name>
<keyword evidence="2" id="KW-1185">Reference proteome</keyword>
<dbReference type="EMBL" id="CM023478">
    <property type="protein sequence ID" value="KAH7932960.1"/>
    <property type="molecule type" value="Genomic_DNA"/>
</dbReference>